<dbReference type="Pfam" id="PF13086">
    <property type="entry name" value="AAA_11"/>
    <property type="match status" value="1"/>
</dbReference>
<dbReference type="CDD" id="cd00009">
    <property type="entry name" value="AAA"/>
    <property type="match status" value="1"/>
</dbReference>
<evidence type="ECO:0000256" key="6">
    <source>
        <dbReference type="SAM" id="MobiDB-lite"/>
    </source>
</evidence>
<feature type="coiled-coil region" evidence="5">
    <location>
        <begin position="1176"/>
        <end position="1233"/>
    </location>
</feature>
<reference evidence="8" key="2">
    <citation type="submission" date="2023-05" db="EMBL/GenBank/DDBJ databases">
        <authorList>
            <consortium name="Lawrence Berkeley National Laboratory"/>
            <person name="Steindorff A."/>
            <person name="Hensen N."/>
            <person name="Bonometti L."/>
            <person name="Westerberg I."/>
            <person name="Brannstrom I.O."/>
            <person name="Guillou S."/>
            <person name="Cros-Aarteil S."/>
            <person name="Calhoun S."/>
            <person name="Haridas S."/>
            <person name="Kuo A."/>
            <person name="Mondo S."/>
            <person name="Pangilinan J."/>
            <person name="Riley R."/>
            <person name="Labutti K."/>
            <person name="Andreopoulos B."/>
            <person name="Lipzen A."/>
            <person name="Chen C."/>
            <person name="Yanf M."/>
            <person name="Daum C."/>
            <person name="Ng V."/>
            <person name="Clum A."/>
            <person name="Ohm R."/>
            <person name="Martin F."/>
            <person name="Silar P."/>
            <person name="Natvig D."/>
            <person name="Lalanne C."/>
            <person name="Gautier V."/>
            <person name="Ament-Velasquez S.L."/>
            <person name="Kruys A."/>
            <person name="Hutchinson M.I."/>
            <person name="Powell A.J."/>
            <person name="Barry K."/>
            <person name="Miller A.N."/>
            <person name="Grigoriev I.V."/>
            <person name="Debuchy R."/>
            <person name="Gladieux P."/>
            <person name="Thoren M.H."/>
            <person name="Johannesson H."/>
        </authorList>
    </citation>
    <scope>NUCLEOTIDE SEQUENCE</scope>
    <source>
        <strain evidence="8">CBS 538.74</strain>
    </source>
</reference>
<dbReference type="Pfam" id="PF17866">
    <property type="entry name" value="AAA_lid_6"/>
    <property type="match status" value="2"/>
</dbReference>
<dbReference type="InterPro" id="IPR041679">
    <property type="entry name" value="DNA2/NAM7-like_C"/>
</dbReference>
<evidence type="ECO:0000313" key="9">
    <source>
        <dbReference type="Proteomes" id="UP001302745"/>
    </source>
</evidence>
<reference evidence="8" key="1">
    <citation type="journal article" date="2023" name="Mol. Phylogenet. Evol.">
        <title>Genome-scale phylogeny and comparative genomics of the fungal order Sordariales.</title>
        <authorList>
            <person name="Hensen N."/>
            <person name="Bonometti L."/>
            <person name="Westerberg I."/>
            <person name="Brannstrom I.O."/>
            <person name="Guillou S."/>
            <person name="Cros-Aarteil S."/>
            <person name="Calhoun S."/>
            <person name="Haridas S."/>
            <person name="Kuo A."/>
            <person name="Mondo S."/>
            <person name="Pangilinan J."/>
            <person name="Riley R."/>
            <person name="LaButti K."/>
            <person name="Andreopoulos B."/>
            <person name="Lipzen A."/>
            <person name="Chen C."/>
            <person name="Yan M."/>
            <person name="Daum C."/>
            <person name="Ng V."/>
            <person name="Clum A."/>
            <person name="Steindorff A."/>
            <person name="Ohm R.A."/>
            <person name="Martin F."/>
            <person name="Silar P."/>
            <person name="Natvig D.O."/>
            <person name="Lalanne C."/>
            <person name="Gautier V."/>
            <person name="Ament-Velasquez S.L."/>
            <person name="Kruys A."/>
            <person name="Hutchinson M.I."/>
            <person name="Powell A.J."/>
            <person name="Barry K."/>
            <person name="Miller A.N."/>
            <person name="Grigoriev I.V."/>
            <person name="Debuchy R."/>
            <person name="Gladieux P."/>
            <person name="Hiltunen Thoren M."/>
            <person name="Johannesson H."/>
        </authorList>
    </citation>
    <scope>NUCLEOTIDE SEQUENCE</scope>
    <source>
        <strain evidence="8">CBS 538.74</strain>
    </source>
</reference>
<feature type="region of interest" description="Disordered" evidence="6">
    <location>
        <begin position="1235"/>
        <end position="1261"/>
    </location>
</feature>
<dbReference type="GO" id="GO:0004386">
    <property type="term" value="F:helicase activity"/>
    <property type="evidence" value="ECO:0007669"/>
    <property type="project" value="UniProtKB-KW"/>
</dbReference>
<dbReference type="FunFam" id="1.10.8.60:FF:000159">
    <property type="entry name" value="p-loop containing nucleoside triphosphate hydrolase protein"/>
    <property type="match status" value="1"/>
</dbReference>
<keyword evidence="3 8" id="KW-0378">Hydrolase</keyword>
<keyword evidence="5" id="KW-0175">Coiled coil</keyword>
<dbReference type="CDD" id="cd17936">
    <property type="entry name" value="EEXXEc_NFX1"/>
    <property type="match status" value="1"/>
</dbReference>
<keyword evidence="4" id="KW-0067">ATP-binding</keyword>
<dbReference type="SMART" id="SM00382">
    <property type="entry name" value="AAA"/>
    <property type="match status" value="4"/>
</dbReference>
<comment type="caution">
    <text evidence="8">The sequence shown here is derived from an EMBL/GenBank/DDBJ whole genome shotgun (WGS) entry which is preliminary data.</text>
</comment>
<dbReference type="FunFam" id="3.40.50.300:FF:000216">
    <property type="entry name" value="Type VII secretion ATPase EccA"/>
    <property type="match status" value="3"/>
</dbReference>
<dbReference type="PANTHER" id="PTHR43392:SF2">
    <property type="entry name" value="AAA-TYPE ATPASE FAMILY PROTEIN _ ANKYRIN REPEAT FAMILY PROTEIN"/>
    <property type="match status" value="1"/>
</dbReference>
<dbReference type="InterPro" id="IPR027417">
    <property type="entry name" value="P-loop_NTPase"/>
</dbReference>
<gene>
    <name evidence="8" type="ORF">C8A00DRAFT_34730</name>
</gene>
<dbReference type="InterPro" id="IPR041627">
    <property type="entry name" value="AAA_lid_6"/>
</dbReference>
<evidence type="ECO:0000259" key="7">
    <source>
        <dbReference type="SMART" id="SM00382"/>
    </source>
</evidence>
<comment type="similarity">
    <text evidence="1">Belongs to the CbxX/CfxQ family.</text>
</comment>
<feature type="domain" description="AAA+ ATPase" evidence="7">
    <location>
        <begin position="1598"/>
        <end position="1831"/>
    </location>
</feature>
<sequence length="2278" mass="254713">MSRATRLQNLFQDTISGKRPVRNPQDAQLFLEALRGQLSPSQCVEFLVSSPSGLDAVRDAVRADLSAEFMLSHTLGFLRYLADPGVKALVDGQLLESVLLAFANPPTVLNALINLFDSHRIPDEGLYPFAWLALELMSLPLERQVDVTKIVKCISDGQSFLKSQDHATRELGYKIQKVVNIRCSPAERDNLSGPGGRHDNDFADFHQIRTYPTTDEFLSTQLPYYQTAKEILEIDVAERPRAHLDNQYRLLREDMLAELREDIQVATGMKKGKRTAQALGHLDPAGIDIGDDTTGRYKRCTLLVRCHAGLGFLRNLEVAARKRLLKDQPNLIRHEALGVVCRDKEILGFAFVDRDIEKLTQSPPIVSLQFTDPGGLRRALLALTLPNRESVQFLVVDTPVFAYEPVLLGLQRVTDLPLLDLLVNPTTIADSNFGIPQELQPLVTRLESAATNLGCTGVVRLVTTPTRQIEVDDFQLAALLLALTNPVSLIQGPPGTGKSFIGAQIARCFFEADLRILVLSYTNHALDQFLEDLMKAGIPDSSMVRVGSKSKCTPRTVPLLLSEQRGQYRRSRQAWEIINALKLEAARIGHKLRDAFRKFTTFSAKWDDISEYLEFTDGCRTFLEAFRVPTTESSDWARAGKRGKKVGPDYLFQQWIKGEGPGSFAKQLDTSTKAVWDLPRSVREEHRQQWVTDLAEEHLKTVEDLSRQFNQIQGKIDVQFSEADAHVVLQKRIIGCTTTGAAKYDRLIRAAKPDVILVEESGEILESHVLTALAGTVKQLVLIGDHKQLRPKINNYALSVEKGEGFDLNCSLFERLISQGARHATLHKQHRMAPEISMFARELTYPNLLDGPKISGRPQIFGLQDRVVFLNHRKQEDSDKGLYDRRDPGMKESKKNMFEAQMVLRCVKYLGQQGYSSDRIVVLTPYLGQLRILRDLFHNNQHDPALSEMDKDELIRAGLMSEAAAMLDKKPLRISTIDNYQGEESDIVIASLTRSNESGDIGFMSAPERLNVLITRARNGIVLIGNMDTFMRSKKGQTTWHPFFDLLKAKGHLYDGLPVMCGKHPERTALLKEPADFDKSSPDGGCIEACDAPLKCGIHKCRSRCHRVVDHDQMKCNELVEKVCDRQHKTKVHCGRKKDGCQKCMQEDKETERRVKRDLQLEEDRRRREEVYTRKLQEVQDELEHQRRINKHEAEEELRKQTLEQHRSELVALKTAEQRLRRRNNLKAEAVAKAAEKSAAEVSAPTRDSTSSVSAKDGDWSSGAHEEWDFLKRHEGAQSKPLDDLMEMIGLEAVKQEFLAVKSKVDTALRQGISMTSERFSCSMLGNPGTGKTTVARMYAQFLTELCVIPGSCFKETTGAGLANLGVSGCKALVDEILNEGGGVLFVDEAYQLTSGNNPGRAAVLDYLLPEVENLRGKVVFVLAGYNKQMESFFAHNPGLSSRFPVEMTFADYTDGELLKILELKITKKYNNLMDCEDGLTGLYCRIVSRRVGRGRGKEGFGNARAVENTLDRISRRQADRLRRERKSGTSLKPNDLLFTKEDLIGPQPSEALNKCDAWKKLQSLIGLGEVKEAVQSLVDSIQQNYIRELEEQPPIQYSLNKGFVGNPGTGKTTVAKLYGEILVALGLLSKGEVVVRNPSDFVGAHLGQSEQQTKGILAATVGKVLVIDEAYGLYGGGGSQGAISDPYKTAVIDTIVAEVQSVPGDDRCVLLLGYKDQMENMFQNVNPGLSRRFPLASGFNFEDFSDAELRKIFDIKVKEQGYQVTGQAAHVAMEILKRARNRPNFGNAGEIDIILDSTKARHQTRHARGQAKSAVLLEALDFDENFDRAERAETNIRKLFDGTVGSEQIVSLLEGYQDTVRTMKGLDMDPKENIPFNFLFRGPPGTGKTTTAKKMGKVFYDMGFLAAAEVVECSATDLIGQYVGHTGPKVHQLFDKALGKVLFVDEAYRLAEGHFAKEAMDEIVDSVTKDRYFKKLVIILAGYEADVNRLMSVNSGLTSRFPEVIDFRALTVLEECATLMLQLLRKQRGILKAKSNKDFDLSCLETPAARFKETMQQKLTDLAAQDNWASARDVQGLAKGVFNKVLRDKVGLAKNYLVLTEDTIINELEDMLKERASRANSPGPPPAPQFSTPTSTSQAKAQPPRSVEHPSGDERNPTFETDSRANSRPKGHAKRDFGVSDAVWEQLQRDRQVGEEREDEYNRLKDAAKKATDTAREKIITRLLEEEARRKEEEQVRKKLKGMGLCPAGFEWIQQQGACGWRCAGGSHWIHEEALGL</sequence>
<organism evidence="8 9">
    <name type="scientific">Chaetomidium leptoderma</name>
    <dbReference type="NCBI Taxonomy" id="669021"/>
    <lineage>
        <taxon>Eukaryota</taxon>
        <taxon>Fungi</taxon>
        <taxon>Dikarya</taxon>
        <taxon>Ascomycota</taxon>
        <taxon>Pezizomycotina</taxon>
        <taxon>Sordariomycetes</taxon>
        <taxon>Sordariomycetidae</taxon>
        <taxon>Sordariales</taxon>
        <taxon>Chaetomiaceae</taxon>
        <taxon>Chaetomidium</taxon>
    </lineage>
</organism>
<feature type="domain" description="AAA+ ATPase" evidence="7">
    <location>
        <begin position="1318"/>
        <end position="1452"/>
    </location>
</feature>
<feature type="compositionally biased region" description="Basic and acidic residues" evidence="6">
    <location>
        <begin position="2147"/>
        <end position="2166"/>
    </location>
</feature>
<dbReference type="CDD" id="cd06008">
    <property type="entry name" value="NF-X1-zinc-finger"/>
    <property type="match status" value="1"/>
</dbReference>
<evidence type="ECO:0000256" key="2">
    <source>
        <dbReference type="ARBA" id="ARBA00022741"/>
    </source>
</evidence>
<dbReference type="InterPro" id="IPR050773">
    <property type="entry name" value="CbxX/CfxQ_RuBisCO_ESX"/>
</dbReference>
<accession>A0AAN6VKP1</accession>
<dbReference type="FunFam" id="1.10.8.60:FF:000160">
    <property type="entry name" value="WGS project CABT00000000 data, contig 2.55"/>
    <property type="match status" value="1"/>
</dbReference>
<dbReference type="InterPro" id="IPR003593">
    <property type="entry name" value="AAA+_ATPase"/>
</dbReference>
<dbReference type="Gene3D" id="3.40.50.300">
    <property type="entry name" value="P-loop containing nucleotide triphosphate hydrolases"/>
    <property type="match status" value="5"/>
</dbReference>
<keyword evidence="9" id="KW-1185">Reference proteome</keyword>
<keyword evidence="2" id="KW-0547">Nucleotide-binding</keyword>
<name>A0AAN6VKP1_9PEZI</name>
<evidence type="ECO:0000313" key="8">
    <source>
        <dbReference type="EMBL" id="KAK4152576.1"/>
    </source>
</evidence>
<dbReference type="CDD" id="cd18808">
    <property type="entry name" value="SF1_C_Upf1"/>
    <property type="match status" value="1"/>
</dbReference>
<evidence type="ECO:0000256" key="1">
    <source>
        <dbReference type="ARBA" id="ARBA00010378"/>
    </source>
</evidence>
<feature type="domain" description="AAA+ ATPase" evidence="7">
    <location>
        <begin position="484"/>
        <end position="914"/>
    </location>
</feature>
<dbReference type="SUPFAM" id="SSF52540">
    <property type="entry name" value="P-loop containing nucleoside triphosphate hydrolases"/>
    <property type="match status" value="4"/>
</dbReference>
<dbReference type="Pfam" id="PF00004">
    <property type="entry name" value="AAA"/>
    <property type="match status" value="3"/>
</dbReference>
<dbReference type="FunFam" id="3.40.50.300:FF:001660">
    <property type="entry name" value="NF-X1 finger and helicase protein, putative"/>
    <property type="match status" value="1"/>
</dbReference>
<dbReference type="GO" id="GO:0005524">
    <property type="term" value="F:ATP binding"/>
    <property type="evidence" value="ECO:0007669"/>
    <property type="project" value="UniProtKB-KW"/>
</dbReference>
<dbReference type="EMBL" id="MU856969">
    <property type="protein sequence ID" value="KAK4152576.1"/>
    <property type="molecule type" value="Genomic_DNA"/>
</dbReference>
<dbReference type="InterPro" id="IPR047187">
    <property type="entry name" value="SF1_C_Upf1"/>
</dbReference>
<proteinExistence type="inferred from homology"/>
<feature type="compositionally biased region" description="Polar residues" evidence="6">
    <location>
        <begin position="2130"/>
        <end position="2141"/>
    </location>
</feature>
<dbReference type="Gene3D" id="1.10.8.60">
    <property type="match status" value="2"/>
</dbReference>
<evidence type="ECO:0000256" key="3">
    <source>
        <dbReference type="ARBA" id="ARBA00022806"/>
    </source>
</evidence>
<dbReference type="PRINTS" id="PR00819">
    <property type="entry name" value="CBXCFQXSUPER"/>
</dbReference>
<dbReference type="GO" id="GO:0016887">
    <property type="term" value="F:ATP hydrolysis activity"/>
    <property type="evidence" value="ECO:0007669"/>
    <property type="project" value="InterPro"/>
</dbReference>
<dbReference type="Pfam" id="PF13087">
    <property type="entry name" value="AAA_12"/>
    <property type="match status" value="1"/>
</dbReference>
<dbReference type="InterPro" id="IPR041677">
    <property type="entry name" value="DNA2/NAM7_AAA_11"/>
</dbReference>
<dbReference type="InterPro" id="IPR000641">
    <property type="entry name" value="CbxX/CfxQ"/>
</dbReference>
<protein>
    <submittedName>
        <fullName evidence="8">Helicase required for RNAi-mediated heterochromatin assembly 1</fullName>
    </submittedName>
</protein>
<keyword evidence="3 8" id="KW-0347">Helicase</keyword>
<feature type="region of interest" description="Disordered" evidence="6">
    <location>
        <begin position="2116"/>
        <end position="2182"/>
    </location>
</feature>
<dbReference type="InterPro" id="IPR003959">
    <property type="entry name" value="ATPase_AAA_core"/>
</dbReference>
<evidence type="ECO:0000256" key="5">
    <source>
        <dbReference type="SAM" id="Coils"/>
    </source>
</evidence>
<dbReference type="PANTHER" id="PTHR43392">
    <property type="entry name" value="AAA-TYPE ATPASE FAMILY PROTEIN / ANKYRIN REPEAT FAMILY PROTEIN"/>
    <property type="match status" value="1"/>
</dbReference>
<evidence type="ECO:0000256" key="4">
    <source>
        <dbReference type="ARBA" id="ARBA00022840"/>
    </source>
</evidence>
<feature type="domain" description="AAA+ ATPase" evidence="7">
    <location>
        <begin position="1875"/>
        <end position="2012"/>
    </location>
</feature>
<dbReference type="Proteomes" id="UP001302745">
    <property type="component" value="Unassembled WGS sequence"/>
</dbReference>